<dbReference type="SUPFAM" id="SSF74653">
    <property type="entry name" value="TolA/TonB C-terminal domain"/>
    <property type="match status" value="1"/>
</dbReference>
<gene>
    <name evidence="2" type="ORF">WI372_10590</name>
</gene>
<sequence>MDAGPDRIDLRNDERRRRERPVWRRALGASVVVHLLIFLSWPSEPVLVSPFSAAGPRNGDDRAAAGSMQTVNMRIPPAVPIVPPPLPTPTVEPVVELEFDDEARVEPSEVMGTGLAELGPPGLETGTGAGDGGTADEGLFRLVPPMPRAMILPTFAEELKERGAEIWVWVDATGRVVPDSTRVEPPTSDRGLNRRLREEAADWRFEPARQGGEAVASWYNYRVRTGG</sequence>
<feature type="transmembrane region" description="Helical" evidence="1">
    <location>
        <begin position="22"/>
        <end position="41"/>
    </location>
</feature>
<keyword evidence="1" id="KW-0472">Membrane</keyword>
<reference evidence="2 3" key="1">
    <citation type="submission" date="2024-02" db="EMBL/GenBank/DDBJ databases">
        <title>A novel Gemmatimonadota bacterium.</title>
        <authorList>
            <person name="Du Z.-J."/>
            <person name="Ye Y.-Q."/>
        </authorList>
    </citation>
    <scope>NUCLEOTIDE SEQUENCE [LARGE SCALE GENOMIC DNA]</scope>
    <source>
        <strain evidence="2 3">DH-20</strain>
    </source>
</reference>
<keyword evidence="1" id="KW-0812">Transmembrane</keyword>
<proteinExistence type="predicted"/>
<keyword evidence="1" id="KW-1133">Transmembrane helix</keyword>
<organism evidence="2 3">
    <name type="scientific">Gaopeijia maritima</name>
    <dbReference type="NCBI Taxonomy" id="3119007"/>
    <lineage>
        <taxon>Bacteria</taxon>
        <taxon>Pseudomonadati</taxon>
        <taxon>Gemmatimonadota</taxon>
        <taxon>Longimicrobiia</taxon>
        <taxon>Gaopeijiales</taxon>
        <taxon>Gaopeijiaceae</taxon>
        <taxon>Gaopeijia</taxon>
    </lineage>
</organism>
<evidence type="ECO:0000313" key="3">
    <source>
        <dbReference type="Proteomes" id="UP001484239"/>
    </source>
</evidence>
<keyword evidence="3" id="KW-1185">Reference proteome</keyword>
<evidence type="ECO:0008006" key="4">
    <source>
        <dbReference type="Google" id="ProtNLM"/>
    </source>
</evidence>
<name>A0ABU9EBC5_9BACT</name>
<dbReference type="Gene3D" id="3.30.1150.10">
    <property type="match status" value="1"/>
</dbReference>
<evidence type="ECO:0000313" key="2">
    <source>
        <dbReference type="EMBL" id="MEK9501424.1"/>
    </source>
</evidence>
<dbReference type="RefSeq" id="WP_405275765.1">
    <property type="nucleotide sequence ID" value="NZ_JBBHLI010000005.1"/>
</dbReference>
<accession>A0ABU9EBC5</accession>
<dbReference type="EMBL" id="JBBHLI010000005">
    <property type="protein sequence ID" value="MEK9501424.1"/>
    <property type="molecule type" value="Genomic_DNA"/>
</dbReference>
<protein>
    <recommendedName>
        <fullName evidence="4">TonB C-terminal domain-containing protein</fullName>
    </recommendedName>
</protein>
<dbReference type="Proteomes" id="UP001484239">
    <property type="component" value="Unassembled WGS sequence"/>
</dbReference>
<evidence type="ECO:0000256" key="1">
    <source>
        <dbReference type="SAM" id="Phobius"/>
    </source>
</evidence>
<comment type="caution">
    <text evidence="2">The sequence shown here is derived from an EMBL/GenBank/DDBJ whole genome shotgun (WGS) entry which is preliminary data.</text>
</comment>